<dbReference type="InterPro" id="IPR011545">
    <property type="entry name" value="DEAD/DEAH_box_helicase_dom"/>
</dbReference>
<keyword evidence="8" id="KW-0539">Nucleus</keyword>
<evidence type="ECO:0000259" key="11">
    <source>
        <dbReference type="PROSITE" id="PS51192"/>
    </source>
</evidence>
<keyword evidence="4 8" id="KW-0347">Helicase</keyword>
<accession>A0A2V3J545</accession>
<dbReference type="GO" id="GO:0005737">
    <property type="term" value="C:cytoplasm"/>
    <property type="evidence" value="ECO:0007669"/>
    <property type="project" value="TreeGrafter"/>
</dbReference>
<dbReference type="Gene3D" id="3.40.50.300">
    <property type="entry name" value="P-loop containing nucleotide triphosphate hydrolases"/>
    <property type="match status" value="2"/>
</dbReference>
<evidence type="ECO:0000256" key="2">
    <source>
        <dbReference type="ARBA" id="ARBA00022741"/>
    </source>
</evidence>
<feature type="compositionally biased region" description="Low complexity" evidence="9">
    <location>
        <begin position="472"/>
        <end position="483"/>
    </location>
</feature>
<comment type="caution">
    <text evidence="13">The sequence shown here is derived from an EMBL/GenBank/DDBJ whole genome shotgun (WGS) entry which is preliminary data.</text>
</comment>
<evidence type="ECO:0000256" key="9">
    <source>
        <dbReference type="SAM" id="MobiDB-lite"/>
    </source>
</evidence>
<dbReference type="PROSITE" id="PS51192">
    <property type="entry name" value="HELICASE_ATP_BIND_1"/>
    <property type="match status" value="1"/>
</dbReference>
<proteinExistence type="inferred from homology"/>
<dbReference type="PANTHER" id="PTHR13710:SF155">
    <property type="entry name" value="ATP-DEPENDENT DNA HELICASE Q-LIKE 3"/>
    <property type="match status" value="1"/>
</dbReference>
<dbReference type="GO" id="GO:0009378">
    <property type="term" value="F:four-way junction helicase activity"/>
    <property type="evidence" value="ECO:0007669"/>
    <property type="project" value="TreeGrafter"/>
</dbReference>
<dbReference type="GO" id="GO:0008270">
    <property type="term" value="F:zinc ion binding"/>
    <property type="evidence" value="ECO:0007669"/>
    <property type="project" value="UniProtKB-KW"/>
</dbReference>
<keyword evidence="14" id="KW-1185">Reference proteome</keyword>
<dbReference type="NCBIfam" id="TIGR00614">
    <property type="entry name" value="recQ_fam"/>
    <property type="match status" value="1"/>
</dbReference>
<dbReference type="PANTHER" id="PTHR13710">
    <property type="entry name" value="DNA HELICASE RECQ FAMILY MEMBER"/>
    <property type="match status" value="1"/>
</dbReference>
<reference evidence="13 14" key="1">
    <citation type="journal article" date="2018" name="Mol. Biol. Evol.">
        <title>Analysis of the draft genome of the red seaweed Gracilariopsis chorda provides insights into genome size evolution in Rhodophyta.</title>
        <authorList>
            <person name="Lee J."/>
            <person name="Yang E.C."/>
            <person name="Graf L."/>
            <person name="Yang J.H."/>
            <person name="Qiu H."/>
            <person name="Zel Zion U."/>
            <person name="Chan C.X."/>
            <person name="Stephens T.G."/>
            <person name="Weber A.P.M."/>
            <person name="Boo G.H."/>
            <person name="Boo S.M."/>
            <person name="Kim K.M."/>
            <person name="Shin Y."/>
            <person name="Jung M."/>
            <person name="Lee S.J."/>
            <person name="Yim H.S."/>
            <person name="Lee J.H."/>
            <person name="Bhattacharya D."/>
            <person name="Yoon H.S."/>
        </authorList>
    </citation>
    <scope>NUCLEOTIDE SEQUENCE [LARGE SCALE GENOMIC DNA]</scope>
    <source>
        <strain evidence="13 14">SKKU-2015</strain>
        <tissue evidence="13">Whole body</tissue>
    </source>
</reference>
<dbReference type="Pfam" id="PF00271">
    <property type="entry name" value="Helicase_C"/>
    <property type="match status" value="1"/>
</dbReference>
<evidence type="ECO:0000259" key="10">
    <source>
        <dbReference type="PROSITE" id="PS50157"/>
    </source>
</evidence>
<dbReference type="InterPro" id="IPR001650">
    <property type="entry name" value="Helicase_C-like"/>
</dbReference>
<comment type="catalytic activity">
    <reaction evidence="6 8">
        <text>Couples ATP hydrolysis with the unwinding of duplex DNA by translocating in the 3'-5' direction.</text>
        <dbReference type="EC" id="5.6.2.4"/>
    </reaction>
</comment>
<dbReference type="STRING" id="448386.A0A2V3J545"/>
<name>A0A2V3J545_9FLOR</name>
<feature type="compositionally biased region" description="Basic and acidic residues" evidence="9">
    <location>
        <begin position="392"/>
        <end position="407"/>
    </location>
</feature>
<dbReference type="GO" id="GO:0000724">
    <property type="term" value="P:double-strand break repair via homologous recombination"/>
    <property type="evidence" value="ECO:0007669"/>
    <property type="project" value="TreeGrafter"/>
</dbReference>
<feature type="domain" description="Helicase ATP-binding" evidence="11">
    <location>
        <begin position="1"/>
        <end position="131"/>
    </location>
</feature>
<dbReference type="Pfam" id="PF16124">
    <property type="entry name" value="RecQ_Zn_bind"/>
    <property type="match status" value="1"/>
</dbReference>
<dbReference type="PROSITE" id="PS50157">
    <property type="entry name" value="ZINC_FINGER_C2H2_2"/>
    <property type="match status" value="1"/>
</dbReference>
<dbReference type="CDD" id="cd17920">
    <property type="entry name" value="DEXHc_RecQ"/>
    <property type="match status" value="1"/>
</dbReference>
<dbReference type="GO" id="GO:0005634">
    <property type="term" value="C:nucleus"/>
    <property type="evidence" value="ECO:0007669"/>
    <property type="project" value="UniProtKB-SubCell"/>
</dbReference>
<dbReference type="GO" id="GO:0005694">
    <property type="term" value="C:chromosome"/>
    <property type="evidence" value="ECO:0007669"/>
    <property type="project" value="TreeGrafter"/>
</dbReference>
<keyword evidence="3 8" id="KW-0378">Hydrolase</keyword>
<evidence type="ECO:0000256" key="1">
    <source>
        <dbReference type="ARBA" id="ARBA00005446"/>
    </source>
</evidence>
<evidence type="ECO:0000256" key="5">
    <source>
        <dbReference type="ARBA" id="ARBA00022840"/>
    </source>
</evidence>
<protein>
    <recommendedName>
        <fullName evidence="8">ATP-dependent DNA helicase</fullName>
        <ecNumber evidence="8">5.6.2.4</ecNumber>
    </recommendedName>
</protein>
<comment type="similarity">
    <text evidence="1 8">Belongs to the helicase family. RecQ subfamily.</text>
</comment>
<evidence type="ECO:0000256" key="3">
    <source>
        <dbReference type="ARBA" id="ARBA00022801"/>
    </source>
</evidence>
<dbReference type="AlphaFoldDB" id="A0A2V3J545"/>
<dbReference type="InterPro" id="IPR027417">
    <property type="entry name" value="P-loop_NTPase"/>
</dbReference>
<evidence type="ECO:0000256" key="8">
    <source>
        <dbReference type="RuleBase" id="RU364117"/>
    </source>
</evidence>
<comment type="catalytic activity">
    <reaction evidence="8">
        <text>ATP + H2O = ADP + phosphate + H(+)</text>
        <dbReference type="Rhea" id="RHEA:13065"/>
        <dbReference type="ChEBI" id="CHEBI:15377"/>
        <dbReference type="ChEBI" id="CHEBI:15378"/>
        <dbReference type="ChEBI" id="CHEBI:30616"/>
        <dbReference type="ChEBI" id="CHEBI:43474"/>
        <dbReference type="ChEBI" id="CHEBI:456216"/>
    </reaction>
</comment>
<keyword evidence="7" id="KW-0479">Metal-binding</keyword>
<sequence>MHNQVAALRAASIPATMLSSAEPPSHNRQVLSALHAARIPYALLYITPEKLTSSSFVPVLRRLDAKRKLALVAVDEAHCISEWGHDFRKAYANLGFLKTSFPRIPVVALTATATPSVQKHIVKSLSIPNAKHVRTSFLRSNVRYQVRYVDTLQTAVELDIISYVLRRRNPDSSFETGIVYAFKRTTVDIVADLLNTNGVPALSYHAGLSSKARKAAQQKFESGECPVVVASTAFGMGIDVSNIRYVIHHSIPKSLEAFYQESGRAGRDGKPCDSILYYAQRDIELYRFLNSQDKADQQLIESRTNKLQSVRDYCTKLRCRRVVLLEYFGEKASAKSVCGRHGCDVCYDINDVRDRMAIHIRSHTTKRPSSRRRPTVSTPAADFQSARSMLKQQRERELAEKKQKSDDAIDEFSGDENDPEVKQAVKSIQLGGSDDDIDFVALAKAEKAQERQRLNRLKRPRDRILNKLGMKSDAGGSASAPSSLPKRRKSLQSKIGFGHSSSNGKKTR</sequence>
<evidence type="ECO:0000313" key="14">
    <source>
        <dbReference type="Proteomes" id="UP000247409"/>
    </source>
</evidence>
<dbReference type="InterPro" id="IPR014001">
    <property type="entry name" value="Helicase_ATP-bd"/>
</dbReference>
<evidence type="ECO:0000256" key="7">
    <source>
        <dbReference type="PROSITE-ProRule" id="PRU00042"/>
    </source>
</evidence>
<feature type="compositionally biased region" description="Polar residues" evidence="9">
    <location>
        <begin position="499"/>
        <end position="508"/>
    </location>
</feature>
<dbReference type="Proteomes" id="UP000247409">
    <property type="component" value="Unassembled WGS sequence"/>
</dbReference>
<dbReference type="GO" id="GO:0005524">
    <property type="term" value="F:ATP binding"/>
    <property type="evidence" value="ECO:0007669"/>
    <property type="project" value="UniProtKB-KW"/>
</dbReference>
<evidence type="ECO:0000259" key="12">
    <source>
        <dbReference type="PROSITE" id="PS51194"/>
    </source>
</evidence>
<keyword evidence="7" id="KW-0863">Zinc-finger</keyword>
<keyword evidence="5 8" id="KW-0067">ATP-binding</keyword>
<dbReference type="SMART" id="SM00490">
    <property type="entry name" value="HELICc"/>
    <property type="match status" value="1"/>
</dbReference>
<organism evidence="13 14">
    <name type="scientific">Gracilariopsis chorda</name>
    <dbReference type="NCBI Taxonomy" id="448386"/>
    <lineage>
        <taxon>Eukaryota</taxon>
        <taxon>Rhodophyta</taxon>
        <taxon>Florideophyceae</taxon>
        <taxon>Rhodymeniophycidae</taxon>
        <taxon>Gracilariales</taxon>
        <taxon>Gracilariaceae</taxon>
        <taxon>Gracilariopsis</taxon>
    </lineage>
</organism>
<feature type="domain" description="Helicase C-terminal" evidence="12">
    <location>
        <begin position="157"/>
        <end position="308"/>
    </location>
</feature>
<dbReference type="OrthoDB" id="10261556at2759"/>
<dbReference type="EMBL" id="NBIV01000004">
    <property type="protein sequence ID" value="PXF49556.1"/>
    <property type="molecule type" value="Genomic_DNA"/>
</dbReference>
<feature type="compositionally biased region" description="Acidic residues" evidence="9">
    <location>
        <begin position="408"/>
        <end position="418"/>
    </location>
</feature>
<dbReference type="SUPFAM" id="SSF52540">
    <property type="entry name" value="P-loop containing nucleoside triphosphate hydrolases"/>
    <property type="match status" value="1"/>
</dbReference>
<dbReference type="PROSITE" id="PS51194">
    <property type="entry name" value="HELICASE_CTER"/>
    <property type="match status" value="1"/>
</dbReference>
<feature type="region of interest" description="Disordered" evidence="9">
    <location>
        <begin position="449"/>
        <end position="508"/>
    </location>
</feature>
<dbReference type="Pfam" id="PF00270">
    <property type="entry name" value="DEAD"/>
    <property type="match status" value="1"/>
</dbReference>
<dbReference type="GO" id="GO:0016887">
    <property type="term" value="F:ATP hydrolysis activity"/>
    <property type="evidence" value="ECO:0007669"/>
    <property type="project" value="RHEA"/>
</dbReference>
<feature type="compositionally biased region" description="Basic residues" evidence="9">
    <location>
        <begin position="360"/>
        <end position="374"/>
    </location>
</feature>
<dbReference type="InterPro" id="IPR013087">
    <property type="entry name" value="Znf_C2H2_type"/>
</dbReference>
<dbReference type="InterPro" id="IPR032284">
    <property type="entry name" value="RecQ_Zn-bd"/>
</dbReference>
<evidence type="ECO:0000256" key="6">
    <source>
        <dbReference type="ARBA" id="ARBA00034617"/>
    </source>
</evidence>
<keyword evidence="7" id="KW-0862">Zinc</keyword>
<evidence type="ECO:0000256" key="4">
    <source>
        <dbReference type="ARBA" id="ARBA00022806"/>
    </source>
</evidence>
<dbReference type="GO" id="GO:0043138">
    <property type="term" value="F:3'-5' DNA helicase activity"/>
    <property type="evidence" value="ECO:0007669"/>
    <property type="project" value="UniProtKB-EC"/>
</dbReference>
<feature type="domain" description="C2H2-type" evidence="10">
    <location>
        <begin position="341"/>
        <end position="368"/>
    </location>
</feature>
<dbReference type="EC" id="5.6.2.4" evidence="8"/>
<feature type="region of interest" description="Disordered" evidence="9">
    <location>
        <begin position="360"/>
        <end position="419"/>
    </location>
</feature>
<dbReference type="InterPro" id="IPR004589">
    <property type="entry name" value="DNA_helicase_ATP-dep_RecQ"/>
</dbReference>
<comment type="subcellular location">
    <subcellularLocation>
        <location evidence="8">Nucleus</location>
    </subcellularLocation>
</comment>
<dbReference type="GO" id="GO:0003676">
    <property type="term" value="F:nucleic acid binding"/>
    <property type="evidence" value="ECO:0007669"/>
    <property type="project" value="InterPro"/>
</dbReference>
<evidence type="ECO:0000313" key="13">
    <source>
        <dbReference type="EMBL" id="PXF49556.1"/>
    </source>
</evidence>
<gene>
    <name evidence="13" type="ORF">BWQ96_00626</name>
</gene>
<keyword evidence="2 8" id="KW-0547">Nucleotide-binding</keyword>